<name>A0A7W8NQC3_9DEIO</name>
<proteinExistence type="inferred from homology"/>
<evidence type="ECO:0000313" key="12">
    <source>
        <dbReference type="Proteomes" id="UP000539473"/>
    </source>
</evidence>
<evidence type="ECO:0000259" key="9">
    <source>
        <dbReference type="PROSITE" id="PS50928"/>
    </source>
</evidence>
<feature type="transmembrane region" description="Helical" evidence="8">
    <location>
        <begin position="250"/>
        <end position="270"/>
    </location>
</feature>
<sequence>MSRAVTPAAPTGAGWFLGVPALRRAVVRILILAFGAFLLLPIWTLLLWAVTQRWLYPGLLPQEFGLRWWQWVFTNADVGKAAYWSFTTAPTVTLLSAVVCLPAAYAFARFDFPLKRLFYVSLLASNAFPKLGLYIAIAALFFRLNLIGTFWGVVFVQLVNSLVTMVWIPAAAFAAVPRELEEAARDVGASPLRVFFSVTLPVALPGIIVALILTFLGSLDEAQATLIIGTPEITTLPVQMYSLVSSYPEPVGAVFSVLLAAPSVILLLLARRYLLSGYLAAGFKGG</sequence>
<feature type="transmembrane region" description="Helical" evidence="8">
    <location>
        <begin position="194"/>
        <end position="216"/>
    </location>
</feature>
<dbReference type="InterPro" id="IPR035906">
    <property type="entry name" value="MetI-like_sf"/>
</dbReference>
<keyword evidence="6 8" id="KW-1133">Transmembrane helix</keyword>
<keyword evidence="4" id="KW-0997">Cell inner membrane</keyword>
<feature type="domain" description="ABC transmembrane type-1" evidence="9">
    <location>
        <begin position="82"/>
        <end position="270"/>
    </location>
</feature>
<evidence type="ECO:0000256" key="1">
    <source>
        <dbReference type="ARBA" id="ARBA00004429"/>
    </source>
</evidence>
<dbReference type="Gene3D" id="1.10.3720.10">
    <property type="entry name" value="MetI-like"/>
    <property type="match status" value="1"/>
</dbReference>
<dbReference type="EMBL" id="BNAJ01000004">
    <property type="protein sequence ID" value="GHF42469.1"/>
    <property type="molecule type" value="Genomic_DNA"/>
</dbReference>
<dbReference type="Proteomes" id="UP000619376">
    <property type="component" value="Unassembled WGS sequence"/>
</dbReference>
<dbReference type="PANTHER" id="PTHR43357:SF4">
    <property type="entry name" value="INNER MEMBRANE ABC TRANSPORTER PERMEASE PROTEIN YDCV"/>
    <property type="match status" value="1"/>
</dbReference>
<reference evidence="13" key="2">
    <citation type="journal article" date="2019" name="Int. J. Syst. Evol. Microbiol.">
        <title>The Global Catalogue of Microorganisms (GCM) 10K type strain sequencing project: providing services to taxonomists for standard genome sequencing and annotation.</title>
        <authorList>
            <consortium name="The Broad Institute Genomics Platform"/>
            <consortium name="The Broad Institute Genome Sequencing Center for Infectious Disease"/>
            <person name="Wu L."/>
            <person name="Ma J."/>
        </authorList>
    </citation>
    <scope>NUCLEOTIDE SEQUENCE [LARGE SCALE GENOMIC DNA]</scope>
    <source>
        <strain evidence="13">CGMCC 1.18437</strain>
    </source>
</reference>
<dbReference type="AlphaFoldDB" id="A0A7W8NQC3"/>
<dbReference type="GO" id="GO:0005886">
    <property type="term" value="C:plasma membrane"/>
    <property type="evidence" value="ECO:0007669"/>
    <property type="project" value="UniProtKB-SubCell"/>
</dbReference>
<evidence type="ECO:0000256" key="2">
    <source>
        <dbReference type="ARBA" id="ARBA00022448"/>
    </source>
</evidence>
<evidence type="ECO:0000256" key="8">
    <source>
        <dbReference type="RuleBase" id="RU363032"/>
    </source>
</evidence>
<dbReference type="PROSITE" id="PS50928">
    <property type="entry name" value="ABC_TM1"/>
    <property type="match status" value="1"/>
</dbReference>
<gene>
    <name evidence="10" type="ORF">GCM10017781_18460</name>
    <name evidence="11" type="ORF">HNQ07_002119</name>
</gene>
<dbReference type="RefSeq" id="WP_221274913.1">
    <property type="nucleotide sequence ID" value="NZ_BNAJ01000004.1"/>
</dbReference>
<dbReference type="Pfam" id="PF00528">
    <property type="entry name" value="BPD_transp_1"/>
    <property type="match status" value="1"/>
</dbReference>
<feature type="transmembrane region" description="Helical" evidence="8">
    <location>
        <begin position="81"/>
        <end position="105"/>
    </location>
</feature>
<dbReference type="EMBL" id="JACHFK010000004">
    <property type="protein sequence ID" value="MBB5376655.1"/>
    <property type="molecule type" value="Genomic_DNA"/>
</dbReference>
<keyword evidence="13" id="KW-1185">Reference proteome</keyword>
<feature type="transmembrane region" description="Helical" evidence="8">
    <location>
        <begin position="117"/>
        <end position="142"/>
    </location>
</feature>
<evidence type="ECO:0000256" key="3">
    <source>
        <dbReference type="ARBA" id="ARBA00022475"/>
    </source>
</evidence>
<dbReference type="GO" id="GO:0055085">
    <property type="term" value="P:transmembrane transport"/>
    <property type="evidence" value="ECO:0007669"/>
    <property type="project" value="InterPro"/>
</dbReference>
<keyword evidence="2 8" id="KW-0813">Transport</keyword>
<keyword evidence="5 8" id="KW-0812">Transmembrane</keyword>
<evidence type="ECO:0000313" key="11">
    <source>
        <dbReference type="EMBL" id="MBB5376655.1"/>
    </source>
</evidence>
<evidence type="ECO:0000313" key="13">
    <source>
        <dbReference type="Proteomes" id="UP000619376"/>
    </source>
</evidence>
<dbReference type="Proteomes" id="UP000539473">
    <property type="component" value="Unassembled WGS sequence"/>
</dbReference>
<dbReference type="InterPro" id="IPR000515">
    <property type="entry name" value="MetI-like"/>
</dbReference>
<keyword evidence="7 8" id="KW-0472">Membrane</keyword>
<evidence type="ECO:0000256" key="6">
    <source>
        <dbReference type="ARBA" id="ARBA00022989"/>
    </source>
</evidence>
<accession>A0A7W8NQC3</accession>
<evidence type="ECO:0000313" key="10">
    <source>
        <dbReference type="EMBL" id="GHF42469.1"/>
    </source>
</evidence>
<evidence type="ECO:0000256" key="7">
    <source>
        <dbReference type="ARBA" id="ARBA00023136"/>
    </source>
</evidence>
<comment type="caution">
    <text evidence="11">The sequence shown here is derived from an EMBL/GenBank/DDBJ whole genome shotgun (WGS) entry which is preliminary data.</text>
</comment>
<evidence type="ECO:0000256" key="4">
    <source>
        <dbReference type="ARBA" id="ARBA00022519"/>
    </source>
</evidence>
<dbReference type="SUPFAM" id="SSF161098">
    <property type="entry name" value="MetI-like"/>
    <property type="match status" value="1"/>
</dbReference>
<reference evidence="10" key="4">
    <citation type="submission" date="2024-05" db="EMBL/GenBank/DDBJ databases">
        <authorList>
            <person name="Sun Q."/>
            <person name="Zhou Y."/>
        </authorList>
    </citation>
    <scope>NUCLEOTIDE SEQUENCE</scope>
    <source>
        <strain evidence="10">CGMCC 1.18437</strain>
    </source>
</reference>
<comment type="similarity">
    <text evidence="8">Belongs to the binding-protein-dependent transport system permease family.</text>
</comment>
<reference evidence="11 12" key="3">
    <citation type="submission" date="2020-08" db="EMBL/GenBank/DDBJ databases">
        <title>Genomic Encyclopedia of Type Strains, Phase IV (KMG-IV): sequencing the most valuable type-strain genomes for metagenomic binning, comparative biology and taxonomic classification.</title>
        <authorList>
            <person name="Goeker M."/>
        </authorList>
    </citation>
    <scope>NUCLEOTIDE SEQUENCE [LARGE SCALE GENOMIC DNA]</scope>
    <source>
        <strain evidence="11 12">DSM 27521</strain>
    </source>
</reference>
<feature type="transmembrane region" description="Helical" evidence="8">
    <location>
        <begin position="29"/>
        <end position="50"/>
    </location>
</feature>
<reference evidence="10" key="1">
    <citation type="journal article" date="2014" name="Int. J. Syst. Evol. Microbiol.">
        <title>Complete genome of a new Firmicutes species belonging to the dominant human colonic microbiota ('Ruminococcus bicirculans') reveals two chromosomes and a selective capacity to utilize plant glucans.</title>
        <authorList>
            <consortium name="NISC Comparative Sequencing Program"/>
            <person name="Wegmann U."/>
            <person name="Louis P."/>
            <person name="Goesmann A."/>
            <person name="Henrissat B."/>
            <person name="Duncan S.H."/>
            <person name="Flint H.J."/>
        </authorList>
    </citation>
    <scope>NUCLEOTIDE SEQUENCE</scope>
    <source>
        <strain evidence="10">CGMCC 1.18437</strain>
    </source>
</reference>
<protein>
    <submittedName>
        <fullName evidence="10">ABC transporter permease</fullName>
    </submittedName>
    <submittedName>
        <fullName evidence="11">Putative spermidine/putrescine transport system permease protein</fullName>
    </submittedName>
</protein>
<organism evidence="11 12">
    <name type="scientific">Deinococcus metalli</name>
    <dbReference type="NCBI Taxonomy" id="1141878"/>
    <lineage>
        <taxon>Bacteria</taxon>
        <taxon>Thermotogati</taxon>
        <taxon>Deinococcota</taxon>
        <taxon>Deinococci</taxon>
        <taxon>Deinococcales</taxon>
        <taxon>Deinococcaceae</taxon>
        <taxon>Deinococcus</taxon>
    </lineage>
</organism>
<comment type="subcellular location">
    <subcellularLocation>
        <location evidence="1">Cell inner membrane</location>
        <topology evidence="1">Multi-pass membrane protein</topology>
    </subcellularLocation>
    <subcellularLocation>
        <location evidence="8">Cell membrane</location>
        <topology evidence="8">Multi-pass membrane protein</topology>
    </subcellularLocation>
</comment>
<evidence type="ECO:0000256" key="5">
    <source>
        <dbReference type="ARBA" id="ARBA00022692"/>
    </source>
</evidence>
<dbReference type="PANTHER" id="PTHR43357">
    <property type="entry name" value="INNER MEMBRANE ABC TRANSPORTER PERMEASE PROTEIN YDCV"/>
    <property type="match status" value="1"/>
</dbReference>
<dbReference type="CDD" id="cd06261">
    <property type="entry name" value="TM_PBP2"/>
    <property type="match status" value="1"/>
</dbReference>
<feature type="transmembrane region" description="Helical" evidence="8">
    <location>
        <begin position="148"/>
        <end position="173"/>
    </location>
</feature>
<keyword evidence="3" id="KW-1003">Cell membrane</keyword>